<dbReference type="InterPro" id="IPR036259">
    <property type="entry name" value="MFS_trans_sf"/>
</dbReference>
<dbReference type="Proteomes" id="UP000290565">
    <property type="component" value="Unassembled WGS sequence"/>
</dbReference>
<dbReference type="Pfam" id="PF07690">
    <property type="entry name" value="MFS_1"/>
    <property type="match status" value="1"/>
</dbReference>
<dbReference type="InterPro" id="IPR020846">
    <property type="entry name" value="MFS_dom"/>
</dbReference>
<evidence type="ECO:0000259" key="6">
    <source>
        <dbReference type="PROSITE" id="PS50850"/>
    </source>
</evidence>
<evidence type="ECO:0000256" key="2">
    <source>
        <dbReference type="ARBA" id="ARBA00022692"/>
    </source>
</evidence>
<sequence>MSFSSEIDVHEELSGAPIGPFHKLLGILITLITLFDGYDTFNPAYVIHYVVQPWGLQPSQAGFLVSSGLVGFLFGAIGHGSVADRFGRRGTLLAGLWVVNVFTLLTAVLANDFWSYCALRFVTGLGLGVLLPLGTTFINELAPKRVSNTFSLWGVTLGWSLGGVCAGLVGVFLTPQHGWQILYYVGALSIPLTFVAHAILPESPQFLATRSRVPELRALLARLRPERAAVYQNASFASDDGTRPQSTIGTLLSPRYRRVSLTIWITAFLSLFAIFGLTGWIPTVMLKRGETFAASFGFGALMQAMSFIGGLTLAMLADRNFSLTPRYLATWWLTGGIAVLALVFVSGRGVNLAIVAVAGFCIIGAQHVLNNFTAGSYETCFRASGVGMELGIGRVGAILGPYVIGLLQQATGGPDAVFWAIGGASIVGALAIGSLSAAAANRLPRADIAPAEG</sequence>
<organism evidence="7 8">
    <name type="scientific">Bradyrhizobium zhanjiangense</name>
    <dbReference type="NCBI Taxonomy" id="1325107"/>
    <lineage>
        <taxon>Bacteria</taxon>
        <taxon>Pseudomonadati</taxon>
        <taxon>Pseudomonadota</taxon>
        <taxon>Alphaproteobacteria</taxon>
        <taxon>Hyphomicrobiales</taxon>
        <taxon>Nitrobacteraceae</taxon>
        <taxon>Bradyrhizobium</taxon>
    </lineage>
</organism>
<dbReference type="GO" id="GO:0005886">
    <property type="term" value="C:plasma membrane"/>
    <property type="evidence" value="ECO:0007669"/>
    <property type="project" value="TreeGrafter"/>
</dbReference>
<reference evidence="7 8" key="1">
    <citation type="submission" date="2015-04" db="EMBL/GenBank/DDBJ databases">
        <title>Comparative genomics of rhizobia nodulating Arachis hypogaea in China.</title>
        <authorList>
            <person name="Li Y."/>
        </authorList>
    </citation>
    <scope>NUCLEOTIDE SEQUENCE [LARGE SCALE GENOMIC DNA]</scope>
    <source>
        <strain evidence="7 8">CCBAU 51787</strain>
    </source>
</reference>
<proteinExistence type="predicted"/>
<evidence type="ECO:0000256" key="4">
    <source>
        <dbReference type="ARBA" id="ARBA00023136"/>
    </source>
</evidence>
<evidence type="ECO:0000256" key="5">
    <source>
        <dbReference type="SAM" id="Phobius"/>
    </source>
</evidence>
<feature type="transmembrane region" description="Helical" evidence="5">
    <location>
        <begin position="113"/>
        <end position="138"/>
    </location>
</feature>
<evidence type="ECO:0000256" key="3">
    <source>
        <dbReference type="ARBA" id="ARBA00022989"/>
    </source>
</evidence>
<name>A0A4Q0SNK0_9BRAD</name>
<feature type="transmembrane region" description="Helical" evidence="5">
    <location>
        <begin position="416"/>
        <end position="440"/>
    </location>
</feature>
<feature type="transmembrane region" description="Helical" evidence="5">
    <location>
        <begin position="328"/>
        <end position="346"/>
    </location>
</feature>
<keyword evidence="2 5" id="KW-0812">Transmembrane</keyword>
<dbReference type="AlphaFoldDB" id="A0A4Q0SNK0"/>
<feature type="transmembrane region" description="Helical" evidence="5">
    <location>
        <begin position="90"/>
        <end position="107"/>
    </location>
</feature>
<dbReference type="PANTHER" id="PTHR23508">
    <property type="entry name" value="CARBOXYLIC ACID TRANSPORTER PROTEIN HOMOLOG"/>
    <property type="match status" value="1"/>
</dbReference>
<feature type="transmembrane region" description="Helical" evidence="5">
    <location>
        <begin position="150"/>
        <end position="175"/>
    </location>
</feature>
<dbReference type="PROSITE" id="PS50850">
    <property type="entry name" value="MFS"/>
    <property type="match status" value="1"/>
</dbReference>
<gene>
    <name evidence="7" type="ORF">XH94_07165</name>
</gene>
<keyword evidence="4 5" id="KW-0472">Membrane</keyword>
<feature type="transmembrane region" description="Helical" evidence="5">
    <location>
        <begin position="61"/>
        <end position="78"/>
    </location>
</feature>
<feature type="transmembrane region" description="Helical" evidence="5">
    <location>
        <begin position="381"/>
        <end position="404"/>
    </location>
</feature>
<feature type="transmembrane region" description="Helical" evidence="5">
    <location>
        <begin position="293"/>
        <end position="316"/>
    </location>
</feature>
<dbReference type="SUPFAM" id="SSF103473">
    <property type="entry name" value="MFS general substrate transporter"/>
    <property type="match status" value="1"/>
</dbReference>
<evidence type="ECO:0000256" key="1">
    <source>
        <dbReference type="ARBA" id="ARBA00004141"/>
    </source>
</evidence>
<feature type="transmembrane region" description="Helical" evidence="5">
    <location>
        <begin position="21"/>
        <end position="41"/>
    </location>
</feature>
<dbReference type="InterPro" id="IPR011701">
    <property type="entry name" value="MFS"/>
</dbReference>
<comment type="caution">
    <text evidence="7">The sequence shown here is derived from an EMBL/GenBank/DDBJ whole genome shotgun (WGS) entry which is preliminary data.</text>
</comment>
<keyword evidence="3 5" id="KW-1133">Transmembrane helix</keyword>
<protein>
    <submittedName>
        <fullName evidence="7">MFS transporter</fullName>
    </submittedName>
</protein>
<comment type="subcellular location">
    <subcellularLocation>
        <location evidence="1">Membrane</location>
        <topology evidence="1">Multi-pass membrane protein</topology>
    </subcellularLocation>
</comment>
<feature type="transmembrane region" description="Helical" evidence="5">
    <location>
        <begin position="181"/>
        <end position="200"/>
    </location>
</feature>
<feature type="transmembrane region" description="Helical" evidence="5">
    <location>
        <begin position="261"/>
        <end position="281"/>
    </location>
</feature>
<dbReference type="EMBL" id="LBJM01000016">
    <property type="protein sequence ID" value="RXH41393.1"/>
    <property type="molecule type" value="Genomic_DNA"/>
</dbReference>
<dbReference type="RefSeq" id="WP_128943971.1">
    <property type="nucleotide sequence ID" value="NZ_LBJM01000016.1"/>
</dbReference>
<evidence type="ECO:0000313" key="7">
    <source>
        <dbReference type="EMBL" id="RXH41393.1"/>
    </source>
</evidence>
<feature type="domain" description="Major facilitator superfamily (MFS) profile" evidence="6">
    <location>
        <begin position="25"/>
        <end position="440"/>
    </location>
</feature>
<accession>A0A4Q0SNK0</accession>
<dbReference type="Gene3D" id="1.20.1250.20">
    <property type="entry name" value="MFS general substrate transporter like domains"/>
    <property type="match status" value="1"/>
</dbReference>
<dbReference type="PANTHER" id="PTHR23508:SF10">
    <property type="entry name" value="CARBOXYLIC ACID TRANSPORTER PROTEIN HOMOLOG"/>
    <property type="match status" value="1"/>
</dbReference>
<feature type="transmembrane region" description="Helical" evidence="5">
    <location>
        <begin position="352"/>
        <end position="369"/>
    </location>
</feature>
<evidence type="ECO:0000313" key="8">
    <source>
        <dbReference type="Proteomes" id="UP000290565"/>
    </source>
</evidence>
<dbReference type="GO" id="GO:0046943">
    <property type="term" value="F:carboxylic acid transmembrane transporter activity"/>
    <property type="evidence" value="ECO:0007669"/>
    <property type="project" value="TreeGrafter"/>
</dbReference>